<accession>A0A848CI74</accession>
<dbReference type="Proteomes" id="UP000522333">
    <property type="component" value="Unassembled WGS sequence"/>
</dbReference>
<protein>
    <recommendedName>
        <fullName evidence="3">Phage ABA sandwich domain-containing protein</fullName>
    </recommendedName>
</protein>
<dbReference type="RefSeq" id="WP_168935916.1">
    <property type="nucleotide sequence ID" value="NZ_JABAFY010000031.1"/>
</dbReference>
<dbReference type="AlphaFoldDB" id="A0A848CI74"/>
<reference evidence="1 2" key="1">
    <citation type="submission" date="2020-04" db="EMBL/GenBank/DDBJ databases">
        <authorList>
            <person name="Hitch T.C.A."/>
            <person name="Wylensek D."/>
            <person name="Clavel T."/>
        </authorList>
    </citation>
    <scope>NUCLEOTIDE SEQUENCE [LARGE SCALE GENOMIC DNA]</scope>
    <source>
        <strain evidence="1 2">PG-251-APC-1</strain>
    </source>
</reference>
<dbReference type="EMBL" id="JABAFY010000031">
    <property type="protein sequence ID" value="NME52579.1"/>
    <property type="molecule type" value="Genomic_DNA"/>
</dbReference>
<evidence type="ECO:0008006" key="3">
    <source>
        <dbReference type="Google" id="ProtNLM"/>
    </source>
</evidence>
<comment type="caution">
    <text evidence="1">The sequence shown here is derived from an EMBL/GenBank/DDBJ whole genome shotgun (WGS) entry which is preliminary data.</text>
</comment>
<evidence type="ECO:0000313" key="1">
    <source>
        <dbReference type="EMBL" id="NME52579.1"/>
    </source>
</evidence>
<gene>
    <name evidence="1" type="ORF">HF854_08615</name>
</gene>
<sequence length="135" mass="14764">MATQDAFKNEMSEENLVDAGLAAIFGWTDIEQTDFGAVVGKSPETCCTENIPRPSKNIASFHTLLKRAVKERKLNIRLAWDDGFFVQADDGVYVATDTEQSLLKAGASAIHAVLSMYDDVPAAQNTEHTENGEEL</sequence>
<organism evidence="1 2">
    <name type="scientific">Desulfovibrio piger</name>
    <dbReference type="NCBI Taxonomy" id="901"/>
    <lineage>
        <taxon>Bacteria</taxon>
        <taxon>Pseudomonadati</taxon>
        <taxon>Thermodesulfobacteriota</taxon>
        <taxon>Desulfovibrionia</taxon>
        <taxon>Desulfovibrionales</taxon>
        <taxon>Desulfovibrionaceae</taxon>
        <taxon>Desulfovibrio</taxon>
    </lineage>
</organism>
<proteinExistence type="predicted"/>
<evidence type="ECO:0000313" key="2">
    <source>
        <dbReference type="Proteomes" id="UP000522333"/>
    </source>
</evidence>
<name>A0A848CI74_9BACT</name>